<dbReference type="InterPro" id="IPR017853">
    <property type="entry name" value="GH"/>
</dbReference>
<proteinExistence type="inferred from homology"/>
<dbReference type="STRING" id="555500.I215_03123"/>
<dbReference type="GO" id="GO:0005975">
    <property type="term" value="P:carbohydrate metabolic process"/>
    <property type="evidence" value="ECO:0007669"/>
    <property type="project" value="InterPro"/>
</dbReference>
<evidence type="ECO:0000259" key="5">
    <source>
        <dbReference type="Pfam" id="PF02836"/>
    </source>
</evidence>
<keyword evidence="2 9" id="KW-0378">Hydrolase</keyword>
<evidence type="ECO:0000259" key="6">
    <source>
        <dbReference type="Pfam" id="PF02837"/>
    </source>
</evidence>
<accession>K2Q6I5</accession>
<feature type="domain" description="Glycoside hydrolase family 2 catalytic" evidence="5">
    <location>
        <begin position="310"/>
        <end position="478"/>
    </location>
</feature>
<dbReference type="Pfam" id="PF02836">
    <property type="entry name" value="Glyco_hydro_2_C"/>
    <property type="match status" value="1"/>
</dbReference>
<dbReference type="PANTHER" id="PTHR42732">
    <property type="entry name" value="BETA-GALACTOSIDASE"/>
    <property type="match status" value="1"/>
</dbReference>
<dbReference type="SUPFAM" id="SSF49303">
    <property type="entry name" value="beta-Galactosidase/glucuronidase domain"/>
    <property type="match status" value="1"/>
</dbReference>
<feature type="domain" description="Glycoside hydrolase family 2 immunoglobulin-like beta-sandwich" evidence="4">
    <location>
        <begin position="202"/>
        <end position="303"/>
    </location>
</feature>
<dbReference type="InterPro" id="IPR006104">
    <property type="entry name" value="Glyco_hydro_2_N"/>
</dbReference>
<feature type="domain" description="DUF4982" evidence="7">
    <location>
        <begin position="653"/>
        <end position="709"/>
    </location>
</feature>
<dbReference type="InterPro" id="IPR006102">
    <property type="entry name" value="Ig-like_GH2"/>
</dbReference>
<evidence type="ECO:0000256" key="3">
    <source>
        <dbReference type="ARBA" id="ARBA00023295"/>
    </source>
</evidence>
<dbReference type="Proteomes" id="UP000007364">
    <property type="component" value="Unassembled WGS sequence"/>
</dbReference>
<dbReference type="InterPro" id="IPR006101">
    <property type="entry name" value="Glyco_hydro_2"/>
</dbReference>
<dbReference type="InterPro" id="IPR008979">
    <property type="entry name" value="Galactose-bd-like_sf"/>
</dbReference>
<evidence type="ECO:0000256" key="1">
    <source>
        <dbReference type="ARBA" id="ARBA00007401"/>
    </source>
</evidence>
<evidence type="ECO:0000259" key="8">
    <source>
        <dbReference type="Pfam" id="PF18565"/>
    </source>
</evidence>
<dbReference type="PANTHER" id="PTHR42732:SF1">
    <property type="entry name" value="BETA-MANNOSIDASE"/>
    <property type="match status" value="1"/>
</dbReference>
<dbReference type="Pfam" id="PF16355">
    <property type="entry name" value="DUF4982"/>
    <property type="match status" value="1"/>
</dbReference>
<organism evidence="9 10">
    <name type="scientific">Galbibacter marinus</name>
    <dbReference type="NCBI Taxonomy" id="555500"/>
    <lineage>
        <taxon>Bacteria</taxon>
        <taxon>Pseudomonadati</taxon>
        <taxon>Bacteroidota</taxon>
        <taxon>Flavobacteriia</taxon>
        <taxon>Flavobacteriales</taxon>
        <taxon>Flavobacteriaceae</taxon>
        <taxon>Galbibacter</taxon>
    </lineage>
</organism>
<keyword evidence="3" id="KW-0326">Glycosidase</keyword>
<evidence type="ECO:0000259" key="4">
    <source>
        <dbReference type="Pfam" id="PF00703"/>
    </source>
</evidence>
<dbReference type="PRINTS" id="PR00132">
    <property type="entry name" value="GLHYDRLASE2"/>
</dbReference>
<dbReference type="InterPro" id="IPR051913">
    <property type="entry name" value="GH2_Domain-Containing"/>
</dbReference>
<dbReference type="Gene3D" id="2.60.120.260">
    <property type="entry name" value="Galactose-binding domain-like"/>
    <property type="match status" value="1"/>
</dbReference>
<dbReference type="Pfam" id="PF02837">
    <property type="entry name" value="Glyco_hydro_2_N"/>
    <property type="match status" value="1"/>
</dbReference>
<evidence type="ECO:0000259" key="7">
    <source>
        <dbReference type="Pfam" id="PF16355"/>
    </source>
</evidence>
<dbReference type="InterPro" id="IPR008964">
    <property type="entry name" value="Invasin/intimin_cell_adhesion"/>
</dbReference>
<dbReference type="EMBL" id="AMSG01000002">
    <property type="protein sequence ID" value="EKF56481.1"/>
    <property type="molecule type" value="Genomic_DNA"/>
</dbReference>
<evidence type="ECO:0000256" key="2">
    <source>
        <dbReference type="ARBA" id="ARBA00022801"/>
    </source>
</evidence>
<dbReference type="Gene3D" id="3.20.20.80">
    <property type="entry name" value="Glycosidases"/>
    <property type="match status" value="1"/>
</dbReference>
<dbReference type="OrthoDB" id="9801077at2"/>
<reference evidence="9 10" key="1">
    <citation type="journal article" date="2012" name="J. Bacteriol.">
        <title>Genome Sequence of Galbibacter marinum Type Strain ck-I2-15.</title>
        <authorList>
            <person name="Lai Q."/>
            <person name="Li C."/>
            <person name="Shao Z."/>
        </authorList>
    </citation>
    <scope>NUCLEOTIDE SEQUENCE [LARGE SCALE GENOMIC DNA]</scope>
    <source>
        <strain evidence="10">ck-I2-15</strain>
    </source>
</reference>
<dbReference type="PATRIC" id="fig|555500.3.peg.649"/>
<gene>
    <name evidence="9" type="ORF">I215_03123</name>
</gene>
<dbReference type="RefSeq" id="WP_008990500.1">
    <property type="nucleotide sequence ID" value="NZ_AMSG01000002.1"/>
</dbReference>
<evidence type="ECO:0000313" key="9">
    <source>
        <dbReference type="EMBL" id="EKF56481.1"/>
    </source>
</evidence>
<dbReference type="PROSITE" id="PS00608">
    <property type="entry name" value="GLYCOSYL_HYDROL_F2_2"/>
    <property type="match status" value="1"/>
</dbReference>
<dbReference type="InterPro" id="IPR048229">
    <property type="entry name" value="GalB-like"/>
</dbReference>
<evidence type="ECO:0000313" key="10">
    <source>
        <dbReference type="Proteomes" id="UP000007364"/>
    </source>
</evidence>
<feature type="domain" description="Glycoside hydrolase family 2" evidence="8">
    <location>
        <begin position="723"/>
        <end position="824"/>
    </location>
</feature>
<dbReference type="GO" id="GO:0004553">
    <property type="term" value="F:hydrolase activity, hydrolyzing O-glycosyl compounds"/>
    <property type="evidence" value="ECO:0007669"/>
    <property type="project" value="InterPro"/>
</dbReference>
<feature type="domain" description="Glycosyl hydrolases family 2 sugar binding" evidence="6">
    <location>
        <begin position="44"/>
        <end position="189"/>
    </location>
</feature>
<dbReference type="InterPro" id="IPR040605">
    <property type="entry name" value="Glyco_hydro2_dom5"/>
</dbReference>
<dbReference type="eggNOG" id="COG3250">
    <property type="taxonomic scope" value="Bacteria"/>
</dbReference>
<protein>
    <submittedName>
        <fullName evidence="9">Glycoside hydrolase</fullName>
    </submittedName>
</protein>
<dbReference type="SUPFAM" id="SSF51445">
    <property type="entry name" value="(Trans)glycosidases"/>
    <property type="match status" value="1"/>
</dbReference>
<dbReference type="SUPFAM" id="SSF49373">
    <property type="entry name" value="Invasin/intimin cell-adhesion fragments"/>
    <property type="match status" value="1"/>
</dbReference>
<dbReference type="InterPro" id="IPR023232">
    <property type="entry name" value="Glyco_hydro_2_AS"/>
</dbReference>
<sequence>MINLFLIKPLKGFWIIGLILFLGACTSSTIVQKESNSRKQSFNQNWDFYLSDLKDEDSISDQTQWKSLDLPHDWSIETAFDKQSPVGHGGGYLTGGLGWYKKDFTVDKQDSSKRISIHFDGVYCNSEVWINGHYLGKRPNGYIGFEYDITPYLNFGQTNQILVKVDNSNQPNSRWYSGSGIYRNVWLKKTEKLYVVNWGTFITTPKVSKDQATVNVVTTIGNDNNEEKTAVLRTRVLKDGQEITQSEKEFLISSKANQELEQQLEINTPELWSDVSPELYTAISEILIEGNLIDQKKTNFGIRNFRFDLDKGFILNGVQTKIKGVCLHHDLGPLGAAVNTRAIERKLEIMKEMGVNGIRTAHNPPSPELLDLCDQMGFIVMDEAFDMWAHAKNPHDYATVWEQWHKKDLEDQILRDRNHPSVFMWSIGNEIPEQWSPEGAEIGRELSAIVKGLDTTRVVTAGMNPPIHVNNDEVTIQFEDTAAEPNALAGSGALDLIGYNYAHQTYEDHQKNFPNTPFIASETTSGLQTRGFYEFPSDTTKIWPVRWDLVFTQGNEDNTVSAFDQVRTPWGSLHEETWKIIKKHDFLSGMFVWTGFDYIGEPTPYQWPSRSSYFGIVDLAGFPKDVYYMYQSEWTDTPVLHVFPHWNWEEDTLVDLWVYYNNADEVELFLNGESLGVKSKEGDDLHLMWRVPYEKGTLKAVSRKDGKVVLEREVKTAGIASELSLTADRSTIYADGEDLSFITVGVMDENGVIVPRAADQISFTIDGPGKIVGVANGDPTNHESFKGQTHKAFNGKCLVVLQAGREKGNMVLTATAPGLKQSTINIQIK</sequence>
<dbReference type="Pfam" id="PF00703">
    <property type="entry name" value="Glyco_hydro_2"/>
    <property type="match status" value="1"/>
</dbReference>
<name>K2Q6I5_9FLAO</name>
<dbReference type="InterPro" id="IPR006103">
    <property type="entry name" value="Glyco_hydro_2_cat"/>
</dbReference>
<dbReference type="Gene3D" id="2.60.40.10">
    <property type="entry name" value="Immunoglobulins"/>
    <property type="match status" value="3"/>
</dbReference>
<dbReference type="InterPro" id="IPR032311">
    <property type="entry name" value="DUF4982"/>
</dbReference>
<comment type="caution">
    <text evidence="9">The sequence shown here is derived from an EMBL/GenBank/DDBJ whole genome shotgun (WGS) entry which is preliminary data.</text>
</comment>
<dbReference type="SUPFAM" id="SSF49785">
    <property type="entry name" value="Galactose-binding domain-like"/>
    <property type="match status" value="1"/>
</dbReference>
<dbReference type="InterPro" id="IPR036156">
    <property type="entry name" value="Beta-gal/glucu_dom_sf"/>
</dbReference>
<dbReference type="AlphaFoldDB" id="K2Q6I5"/>
<keyword evidence="10" id="KW-1185">Reference proteome</keyword>
<comment type="similarity">
    <text evidence="1">Belongs to the glycosyl hydrolase 2 family.</text>
</comment>
<dbReference type="InterPro" id="IPR013783">
    <property type="entry name" value="Ig-like_fold"/>
</dbReference>
<dbReference type="NCBIfam" id="NF041463">
    <property type="entry name" value="GalB"/>
    <property type="match status" value="1"/>
</dbReference>
<dbReference type="Pfam" id="PF18565">
    <property type="entry name" value="Glyco_hydro2_C5"/>
    <property type="match status" value="1"/>
</dbReference>